<dbReference type="InterPro" id="IPR047777">
    <property type="entry name" value="LapA-like_RM"/>
</dbReference>
<dbReference type="Gene3D" id="3.40.50.410">
    <property type="entry name" value="von Willebrand factor, type A domain"/>
    <property type="match status" value="1"/>
</dbReference>
<dbReference type="Proteomes" id="UP000671868">
    <property type="component" value="Chromosome"/>
</dbReference>
<dbReference type="InterPro" id="IPR019960">
    <property type="entry name" value="T1SS_VCA0849"/>
</dbReference>
<dbReference type="Pfam" id="PF00092">
    <property type="entry name" value="VWA"/>
    <property type="match status" value="1"/>
</dbReference>
<sequence>MAISTVISITGQAWARDAEGNLRELRVGDTLQEGEVLITSDNGSVQLDFADGIGPVLVEGGEQVVMTAELDAAEATDASEFSALDEDLEALLTALDDDSVDLLEVLDATAAGAGPGGGADGGHSFVRLARIAENVDPLTFNFGMNDLRGSPEEDGLAFALAEPDENAPDDSEPTITIMSDSSSVDEAGLPTGSVGDGSHTTSGTFAIDTGNDGLQSLVINGENVTGGGTVNGTHGTLVVTLANGSYSWTYTLDGATDGDTTSDSFTLVVTDSDGDEASDSLTIAIIDDVPQAVDDAATQETENAPVTINVFGNDTGGADGIDLTNGVALVAGSLTGSGTLVYNEDGTFTYTPTAGEEGVVSFEYTITDADGDESTATVTLTLQDDSEPTIKVSGPDVNDGQASVDEAGLPSGSANDGSHATSGTLAIDTGNDGLQSLVINGENVTGGGTVNGTHGTLVVTLANGSYSWTYTLDGATDGDTTSDSFTLVVTDSDGDEANDSLTIAIIDDVPQAVDDTAGTAEDTPITYNVMDNDTAGADGATLTAASLRNPSQGSLSFDANGAVTFTPAAGFEGDAVIDYTITDADGDTSSATLTVTVADDSEPTIEVGGPDVNDGQASVDEAGLPSGSANDGSHVTSGTLAIDTGNDGLQSLVINGENVTGGGTVNGTHGTLVVTLANGSYSWTYTLDGATDGDTTSDSFTLVVTDSDGDEASDSLTIAIIDDVPQAVDDAATQETENAPVTINVFGNDTGGADGIDLTNGVALVAGSLTGSGTLVYNEDGTFTYTPAAGEEGGVSFEYTITDADGDESTATVTLTLQDDSEPTIKVSGPDVNDGQASVDEAGLPSGSANDGSHATSGTLAIDTGNDGLQSLVINGENVTGGGTVNGTHGTLVVTLANGSYSWTYTLDDATDGDTTSDSFTLVVTDSDGDEANDSLTIAIIDDVPQAVDDTAGTAEDTPITYNVMDNDTAGADGATLTAASLRNPSQGSLSFDANGAVTFTPAAGFEGDAVIDYTITDADGDTSSATLTVTVADDSEPTIEVGGPDVNDGQASVDEAGLPSGSANDGSHVTSGTLAIDTGNDGLQSLVINGENVTGGGTVNGTHGTLVVTLANGSYSWTYTLDGATDGDTTSDSFTLVVTDSDGDEANDSLTIAIIDDVPQAVDDAATQETENAPVTINVFGNDTGGADGIDLTNGVALVAGSLTGSGTLVYNEDGTFTYTPAAGEEGGVSFDYTITDADGDESTATVTLTLQDDSEPTIEVGGPDVNDGQASVDEAGLPGGSANDGSHVTSGTLAIDTGNDGLQSLVINGENVTGGGTVQGTHGTLVVTLVNGSYSWTYTLDGATDEHSTQGPNIDGVKDSFALVVTDSDGDSANASLTIDIVDDIPSEFTPDAAALVDGAAGKLNFADAVGADGLGNVVFKASLEGQPAVDTDGNALSFEGQPLFYALSSDGQQLTAMTESGEEAFVVTLKPNGDGFTIQVNDQVLNGTLVEGNIAAGISGGNSGYYALNSEDGDIANDVLISSTTNDTINTSSGRLGVSEGQSITNGEFIRFDFLQGLSFTGVSGSPEWEARQQATQFTQDVYLTGGKNSTASFIVKAVADAEASSGHPSDVTDQYLTLSPDDIVVLDGNGVDVTSEVTLTQVGDGIRIDGVKDGWSYRVETEEPFEAIEVTGANGDNFKLGDLSFQTGGTASDFDIELKIEGQDADGDTVDSSITLSSPAPDALYVGNNSENNHDSTSGSDVLIGDAGGKFTIVEPGQNYNISLIVDASGSMNDYSGTGYLSRMDLTKQALVNLANQLKEHDGTVNVQLMVFSYHASTLASIQNLNADNVNDLLLAIDAVSAGGGTNYESAFEQAVAWFNAQHGNDASVSDGFKNLTYFLTDGDPTKYYDADGNLRGPGDATDINTFNASVEAFEELSAVSAVHATGIGSGVSEHILKFFDNSEVAGEGYLTASNGATTVTAPFGYVDIVNTAEDLDAALKGGSSSDELAELGDDVLTGGDGDDIIFGDAINSDHLEWTNLDTGEIFSDGSHDGLGYAGLVEYLRWAEGTPGEAPSDAEIIAYVKSRWEELVDTQRADGGNDFLDGGSGDDVLIGGAGDDVLIGGAGDDALIGGAGDDTLLGGLGADTFAWKLGDQGEEGSAAVDTVEDFSLAQGDSLDLSELLSDGNGLEHLRFEADGSGTTKLYISTEGNFGTDEGNFDNALADQVIVLENFSGDLEALKSSLNID</sequence>
<dbReference type="NCBIfam" id="TIGR03661">
    <property type="entry name" value="T1SS_VCA0849"/>
    <property type="match status" value="1"/>
</dbReference>
<dbReference type="Pfam" id="PF00353">
    <property type="entry name" value="HemolysinCabind"/>
    <property type="match status" value="2"/>
</dbReference>
<dbReference type="RefSeq" id="WP_209537508.1">
    <property type="nucleotide sequence ID" value="NZ_CP053381.1"/>
</dbReference>
<evidence type="ECO:0000256" key="2">
    <source>
        <dbReference type="SAM" id="MobiDB-lite"/>
    </source>
</evidence>
<keyword evidence="5" id="KW-1185">Reference proteome</keyword>
<evidence type="ECO:0000259" key="3">
    <source>
        <dbReference type="PROSITE" id="PS50234"/>
    </source>
</evidence>
<dbReference type="PROSITE" id="PS00330">
    <property type="entry name" value="HEMOLYSIN_CALCIUM"/>
    <property type="match status" value="4"/>
</dbReference>
<dbReference type="Gene3D" id="2.60.40.2810">
    <property type="match status" value="2"/>
</dbReference>
<feature type="compositionally biased region" description="Polar residues" evidence="2">
    <location>
        <begin position="412"/>
        <end position="421"/>
    </location>
</feature>
<dbReference type="Pfam" id="PF17963">
    <property type="entry name" value="Big_9"/>
    <property type="match status" value="5"/>
</dbReference>
<proteinExistence type="predicted"/>
<dbReference type="InterPro" id="IPR002035">
    <property type="entry name" value="VWF_A"/>
</dbReference>
<feature type="domain" description="VWFA" evidence="3">
    <location>
        <begin position="1765"/>
        <end position="1993"/>
    </location>
</feature>
<evidence type="ECO:0000313" key="5">
    <source>
        <dbReference type="Proteomes" id="UP000671868"/>
    </source>
</evidence>
<feature type="region of interest" description="Disordered" evidence="2">
    <location>
        <begin position="386"/>
        <end position="421"/>
    </location>
</feature>
<name>A0ABX7W4J7_9GAMM</name>
<dbReference type="InterPro" id="IPR001343">
    <property type="entry name" value="Hemolysn_Ca-bd"/>
</dbReference>
<dbReference type="CDD" id="cd00198">
    <property type="entry name" value="vWFA"/>
    <property type="match status" value="1"/>
</dbReference>
<reference evidence="4 5" key="1">
    <citation type="journal article" date="2021" name="Front. Microbiol.">
        <title>Aerobic Denitrification and Heterotrophic Sulfur Oxidation in the Genus Halomonas Revealed by Six Novel Species Characterizations and Genome-Based Analysis.</title>
        <authorList>
            <person name="Wang L."/>
            <person name="Shao Z."/>
        </authorList>
    </citation>
    <scope>NUCLEOTIDE SEQUENCE [LARGE SCALE GENOMIC DNA]</scope>
    <source>
        <strain evidence="4 5">MCCC 1A11059</strain>
    </source>
</reference>
<keyword evidence="1" id="KW-0106">Calcium</keyword>
<dbReference type="InterPro" id="IPR011049">
    <property type="entry name" value="Serralysin-like_metalloprot_C"/>
</dbReference>
<dbReference type="SMART" id="SM00327">
    <property type="entry name" value="VWA"/>
    <property type="match status" value="1"/>
</dbReference>
<dbReference type="NCBIfam" id="NF012211">
    <property type="entry name" value="tand_rpt_95"/>
    <property type="match status" value="5"/>
</dbReference>
<protein>
    <submittedName>
        <fullName evidence="4">Retention module-containing protein</fullName>
    </submittedName>
</protein>
<dbReference type="PRINTS" id="PR00313">
    <property type="entry name" value="CABNDNGRPT"/>
</dbReference>
<accession>A0ABX7W4J7</accession>
<dbReference type="EMBL" id="CP053381">
    <property type="protein sequence ID" value="QTP55296.1"/>
    <property type="molecule type" value="Genomic_DNA"/>
</dbReference>
<dbReference type="InterPro" id="IPR036465">
    <property type="entry name" value="vWFA_dom_sf"/>
</dbReference>
<feature type="region of interest" description="Disordered" evidence="2">
    <location>
        <begin position="821"/>
        <end position="855"/>
    </location>
</feature>
<dbReference type="PROSITE" id="PS50234">
    <property type="entry name" value="VWFA"/>
    <property type="match status" value="1"/>
</dbReference>
<dbReference type="Gene3D" id="2.60.40.3440">
    <property type="match status" value="3"/>
</dbReference>
<dbReference type="InterPro" id="IPR018511">
    <property type="entry name" value="Hemolysin-typ_Ca-bd_CS"/>
</dbReference>
<evidence type="ECO:0000256" key="1">
    <source>
        <dbReference type="ARBA" id="ARBA00022837"/>
    </source>
</evidence>
<organism evidence="4 5">
    <name type="scientific">Billgrantia sulfidoxydans</name>
    <dbReference type="NCBI Taxonomy" id="2733484"/>
    <lineage>
        <taxon>Bacteria</taxon>
        <taxon>Pseudomonadati</taxon>
        <taxon>Pseudomonadota</taxon>
        <taxon>Gammaproteobacteria</taxon>
        <taxon>Oceanospirillales</taxon>
        <taxon>Halomonadaceae</taxon>
        <taxon>Billgrantia</taxon>
    </lineage>
</organism>
<dbReference type="SUPFAM" id="SSF51120">
    <property type="entry name" value="beta-Roll"/>
    <property type="match status" value="1"/>
</dbReference>
<gene>
    <name evidence="4" type="ORF">HNO51_11750</name>
</gene>
<evidence type="ECO:0000313" key="4">
    <source>
        <dbReference type="EMBL" id="QTP55296.1"/>
    </source>
</evidence>
<dbReference type="SUPFAM" id="SSF53300">
    <property type="entry name" value="vWA-like"/>
    <property type="match status" value="1"/>
</dbReference>
<dbReference type="NCBIfam" id="NF033682">
    <property type="entry name" value="retention_LapA"/>
    <property type="match status" value="1"/>
</dbReference>